<dbReference type="AlphaFoldDB" id="A0A6B3LJI5"/>
<reference evidence="1" key="1">
    <citation type="submission" date="2020-02" db="EMBL/GenBank/DDBJ databases">
        <title>Genome Announcements.</title>
        <authorList>
            <person name="Abdulabbas H.T."/>
            <person name="Bunyan I.A."/>
            <person name="Abdul-Lateef L.A."/>
        </authorList>
    </citation>
    <scope>NUCLEOTIDE SEQUENCE</scope>
    <source>
        <strain evidence="1">NAG1</strain>
    </source>
</reference>
<organism evidence="1">
    <name type="scientific">Vibrio cholerae</name>
    <dbReference type="NCBI Taxonomy" id="666"/>
    <lineage>
        <taxon>Bacteria</taxon>
        <taxon>Pseudomonadati</taxon>
        <taxon>Pseudomonadota</taxon>
        <taxon>Gammaproteobacteria</taxon>
        <taxon>Vibrionales</taxon>
        <taxon>Vibrionaceae</taxon>
        <taxon>Vibrio</taxon>
    </lineage>
</organism>
<name>A0A6B3LJI5_VIBCL</name>
<gene>
    <name evidence="1" type="ORF">G3T61_04515</name>
</gene>
<comment type="caution">
    <text evidence="1">The sequence shown here is derived from an EMBL/GenBank/DDBJ whole genome shotgun (WGS) entry which is preliminary data.</text>
</comment>
<sequence length="139" mass="15721">MSAVEVRKAVSSALLNGDEWPPSLPEFVGLGQNIDIDFDEAFKRMIRGRPQGDIEYWATQEVGFECRRYLTNEKARAKYRKALKKYSDKAKAGSLPIRNLIQLADKSNLVPVEKLDRPDPSQFNQHSVFARIAALGKRA</sequence>
<dbReference type="RefSeq" id="WP_142740974.1">
    <property type="nucleotide sequence ID" value="NZ_JAAGVX010000003.1"/>
</dbReference>
<accession>A0A6B3LJI5</accession>
<dbReference type="EMBL" id="JAAGVX010000003">
    <property type="protein sequence ID" value="NEM93450.1"/>
    <property type="molecule type" value="Genomic_DNA"/>
</dbReference>
<proteinExistence type="predicted"/>
<evidence type="ECO:0000313" key="1">
    <source>
        <dbReference type="EMBL" id="NEM93450.1"/>
    </source>
</evidence>
<protein>
    <submittedName>
        <fullName evidence="1">Uncharacterized protein</fullName>
    </submittedName>
</protein>